<dbReference type="STRING" id="398512.Bccel_4931"/>
<evidence type="ECO:0008006" key="5">
    <source>
        <dbReference type="Google" id="ProtNLM"/>
    </source>
</evidence>
<keyword evidence="4" id="KW-1185">Reference proteome</keyword>
<dbReference type="RefSeq" id="WP_036935136.1">
    <property type="nucleotide sequence ID" value="NZ_JQKC01000001.1"/>
</dbReference>
<organism evidence="3 4">
    <name type="scientific">Pseudobacteroides cellulosolvens ATCC 35603 = DSM 2933</name>
    <dbReference type="NCBI Taxonomy" id="398512"/>
    <lineage>
        <taxon>Bacteria</taxon>
        <taxon>Bacillati</taxon>
        <taxon>Bacillota</taxon>
        <taxon>Clostridia</taxon>
        <taxon>Eubacteriales</taxon>
        <taxon>Oscillospiraceae</taxon>
        <taxon>Pseudobacteroides</taxon>
    </lineage>
</organism>
<evidence type="ECO:0000256" key="1">
    <source>
        <dbReference type="ARBA" id="ARBA00022729"/>
    </source>
</evidence>
<evidence type="ECO:0000313" key="3">
    <source>
        <dbReference type="EMBL" id="KNY29657.1"/>
    </source>
</evidence>
<dbReference type="EMBL" id="LGTC01000001">
    <property type="protein sequence ID" value="KNY29657.1"/>
    <property type="molecule type" value="Genomic_DNA"/>
</dbReference>
<sequence length="1216" mass="126816" precursor="true">MKNLKKMLSVIVVIAMLATTMIPAFAADTAAAPKTDAEIAQGLGVVIGGNGGITEDYLKASTQRYQSAIIFLRLLGLESTAKVFDGKDNFTDAKLLAADMQKYLGYLKANPQYGWIGSGNGKFDPTSATSAQAFYKVLLEGLGYKCTVGDVKGDFDYADTITFAASKGLTKVANVSKFTNADLITAVLEVLPLEKNGTGKTLLKTIVESGAIKEEVAKEFMPSALELPKTVTTAVYSVTATNGQLTVVMSEDVGATPADADFTVTQAINGAAATTVTGTVYGYTYATKTAVINVPVVAEASAEQSVVYSVKYKDTTAVTAPAVVVGASFGIKDVVEPSLKLIKVNLNKDYDSAKDTFTVYKTSDTAATVAQTVKAVTGNSKQVLVIATGTYEADVDYTVKMTRDGKDYTKAFKVAADSAVPQIVKAEAIGNKKIRVTFSEPVQNAAAFKDDGGADSTFSYNFKIGDAVIKGTEDPDVADMPADTASAKQLANKVGSTTDEDIVVSDDLTSVDFVLNNALATGEYTLSMLKNGADTNVKDYAGYEVPLTSAKFTVSLSLTAAAADKLTVNSRSEVAVDFTAAISAPSTSMVFWNTDGVDTNTAKTANAVAKTTDTKYTFSFTTNVIPTGKVYFFVKGIVDAYGNAVPTKKFEVTVGSDAIATTTITVENEQTVKVKFSKDMAATLTSGVETNSGTTGNAARKDHYTIKKADGTAVEITEAKYVAAVKTTTLTLKEKQSGACTISISGVKDVVGQEMQAVSSSAITFTDVTAPTVTSVTVKDDSNKIYVVFSEKMATTGTYSALNAANYKWMNTSDTSFGDLPSGTTIAVSSEDSKAIVITLPTDKKTKAGDTKVKFGYISGSTIKAVSDVAGNVLSIGNEQTSSAIVDGDTTIAGTGEEVKITSGNTLRVKVLGTKLNSVSYSDFEYKTDKVAYAVSSSAKLVDVDGTQYVELTTAADAFTSSTDITQVKVRTIASPTGTKTSVGTAIDGSVESVAASATSFTTSIKSVSILDNNEVIVILEGNIDDAASFASSVLLSQTIGTTTTNLPVTKGTLVGSATKSNVVKLETNGNIDETASVLLKTKPTADIVAKDVNKQYIVTDTTGKTGSKGFMAEKLEVAANTITITFNQVPKLPDSPTVTEPVANKITIADVGEITSLASADATANSVEVVGKTIVITLTAATADDGVTLFTPNANLKNTGSTGVNTDVKVLYVAP</sequence>
<protein>
    <recommendedName>
        <fullName evidence="5">S-layer domain-containing protein</fullName>
    </recommendedName>
</protein>
<dbReference type="Proteomes" id="UP000036923">
    <property type="component" value="Unassembled WGS sequence"/>
</dbReference>
<proteinExistence type="predicted"/>
<dbReference type="InterPro" id="IPR014755">
    <property type="entry name" value="Cu-Rt/internalin_Ig-like"/>
</dbReference>
<name>A0A0L6JW49_9FIRM</name>
<dbReference type="PATRIC" id="fig|398512.5.peg.5170"/>
<gene>
    <name evidence="3" type="ORF">Bccel_4931</name>
</gene>
<evidence type="ECO:0000256" key="2">
    <source>
        <dbReference type="SAM" id="SignalP"/>
    </source>
</evidence>
<dbReference type="eggNOG" id="COG2382">
    <property type="taxonomic scope" value="Bacteria"/>
</dbReference>
<dbReference type="Gene3D" id="2.60.40.1220">
    <property type="match status" value="3"/>
</dbReference>
<reference evidence="4" key="1">
    <citation type="submission" date="2015-07" db="EMBL/GenBank/DDBJ databases">
        <title>Near-Complete Genome Sequence of the Cellulolytic Bacterium Bacteroides (Pseudobacteroides) cellulosolvens ATCC 35603.</title>
        <authorList>
            <person name="Dassa B."/>
            <person name="Utturkar S.M."/>
            <person name="Klingeman D.M."/>
            <person name="Hurt R.A."/>
            <person name="Keller M."/>
            <person name="Xu J."/>
            <person name="Reddy Y.H.K."/>
            <person name="Borovok I."/>
            <person name="Grinberg I.R."/>
            <person name="Lamed R."/>
            <person name="Zhivin O."/>
            <person name="Bayer E.A."/>
            <person name="Brown S.D."/>
        </authorList>
    </citation>
    <scope>NUCLEOTIDE SEQUENCE [LARGE SCALE GENOMIC DNA]</scope>
    <source>
        <strain evidence="4">DSM 2933</strain>
    </source>
</reference>
<keyword evidence="1 2" id="KW-0732">Signal</keyword>
<dbReference type="OrthoDB" id="319764at2"/>
<dbReference type="AlphaFoldDB" id="A0A0L6JW49"/>
<feature type="chain" id="PRO_5005566215" description="S-layer domain-containing protein" evidence="2">
    <location>
        <begin position="27"/>
        <end position="1216"/>
    </location>
</feature>
<comment type="caution">
    <text evidence="3">The sequence shown here is derived from an EMBL/GenBank/DDBJ whole genome shotgun (WGS) entry which is preliminary data.</text>
</comment>
<evidence type="ECO:0000313" key="4">
    <source>
        <dbReference type="Proteomes" id="UP000036923"/>
    </source>
</evidence>
<accession>A0A0L6JW49</accession>
<feature type="signal peptide" evidence="2">
    <location>
        <begin position="1"/>
        <end position="26"/>
    </location>
</feature>